<dbReference type="AlphaFoldDB" id="A0A6L2MX45"/>
<evidence type="ECO:0000313" key="1">
    <source>
        <dbReference type="EMBL" id="GEU77827.1"/>
    </source>
</evidence>
<proteinExistence type="predicted"/>
<comment type="caution">
    <text evidence="1">The sequence shown here is derived from an EMBL/GenBank/DDBJ whole genome shotgun (WGS) entry which is preliminary data.</text>
</comment>
<sequence length="102" mass="11766">MDDSNDAIFMEILLMIWSPLWEARERIKWRNEAEDRPLALGNDLGFTKPTLFTIGFSARKNMGNVEINTLTMEQYMDLNRGNNTPSVVRPEIGNDVDFEIKS</sequence>
<gene>
    <name evidence="1" type="ORF">Tci_049805</name>
</gene>
<protein>
    <submittedName>
        <fullName evidence="1">Uncharacterized protein</fullName>
    </submittedName>
</protein>
<organism evidence="1">
    <name type="scientific">Tanacetum cinerariifolium</name>
    <name type="common">Dalmatian daisy</name>
    <name type="synonym">Chrysanthemum cinerariifolium</name>
    <dbReference type="NCBI Taxonomy" id="118510"/>
    <lineage>
        <taxon>Eukaryota</taxon>
        <taxon>Viridiplantae</taxon>
        <taxon>Streptophyta</taxon>
        <taxon>Embryophyta</taxon>
        <taxon>Tracheophyta</taxon>
        <taxon>Spermatophyta</taxon>
        <taxon>Magnoliopsida</taxon>
        <taxon>eudicotyledons</taxon>
        <taxon>Gunneridae</taxon>
        <taxon>Pentapetalae</taxon>
        <taxon>asterids</taxon>
        <taxon>campanulids</taxon>
        <taxon>Asterales</taxon>
        <taxon>Asteraceae</taxon>
        <taxon>Asteroideae</taxon>
        <taxon>Anthemideae</taxon>
        <taxon>Anthemidinae</taxon>
        <taxon>Tanacetum</taxon>
    </lineage>
</organism>
<reference evidence="1" key="1">
    <citation type="journal article" date="2019" name="Sci. Rep.">
        <title>Draft genome of Tanacetum cinerariifolium, the natural source of mosquito coil.</title>
        <authorList>
            <person name="Yamashiro T."/>
            <person name="Shiraishi A."/>
            <person name="Satake H."/>
            <person name="Nakayama K."/>
        </authorList>
    </citation>
    <scope>NUCLEOTIDE SEQUENCE</scope>
</reference>
<accession>A0A6L2MX45</accession>
<name>A0A6L2MX45_TANCI</name>
<dbReference type="EMBL" id="BKCJ010007552">
    <property type="protein sequence ID" value="GEU77827.1"/>
    <property type="molecule type" value="Genomic_DNA"/>
</dbReference>